<name>A0AAD7BJ11_9AGAR</name>
<gene>
    <name evidence="2" type="ORF">FB45DRAFT_1032108</name>
</gene>
<comment type="caution">
    <text evidence="2">The sequence shown here is derived from an EMBL/GenBank/DDBJ whole genome shotgun (WGS) entry which is preliminary data.</text>
</comment>
<accession>A0AAD7BJ11</accession>
<organism evidence="2 3">
    <name type="scientific">Roridomyces roridus</name>
    <dbReference type="NCBI Taxonomy" id="1738132"/>
    <lineage>
        <taxon>Eukaryota</taxon>
        <taxon>Fungi</taxon>
        <taxon>Dikarya</taxon>
        <taxon>Basidiomycota</taxon>
        <taxon>Agaricomycotina</taxon>
        <taxon>Agaricomycetes</taxon>
        <taxon>Agaricomycetidae</taxon>
        <taxon>Agaricales</taxon>
        <taxon>Marasmiineae</taxon>
        <taxon>Mycenaceae</taxon>
        <taxon>Roridomyces</taxon>
    </lineage>
</organism>
<feature type="compositionally biased region" description="Basic and acidic residues" evidence="1">
    <location>
        <begin position="53"/>
        <end position="63"/>
    </location>
</feature>
<feature type="compositionally biased region" description="Basic and acidic residues" evidence="1">
    <location>
        <begin position="10"/>
        <end position="28"/>
    </location>
</feature>
<evidence type="ECO:0000256" key="1">
    <source>
        <dbReference type="SAM" id="MobiDB-lite"/>
    </source>
</evidence>
<feature type="region of interest" description="Disordered" evidence="1">
    <location>
        <begin position="1"/>
        <end position="103"/>
    </location>
</feature>
<sequence>MRKSKKRGKFKVDPDAKYRSRVSKAEKAHNHRNAQARYYARNAHNIREHRRRQAAEKKEEKRAAKQRRRTTEHSPPPPALETSESSYDQHARSSGAVPQDDSGFGFGTIPTYVGVDCGSSDSQLSFEASFWDPRALSVVNRFHFPSFKPSEESLCAGKSLNSDEILATRALAELGRGGQMDSQSKVSRCSSTTAIHEATAQVAEINSSPLTPPTQKQAAKWRQSVVVGGGDDGRRQYLLRWRNAVATASADSGSEAE</sequence>
<evidence type="ECO:0000313" key="2">
    <source>
        <dbReference type="EMBL" id="KAJ7622444.1"/>
    </source>
</evidence>
<reference evidence="2" key="1">
    <citation type="submission" date="2023-03" db="EMBL/GenBank/DDBJ databases">
        <title>Massive genome expansion in bonnet fungi (Mycena s.s.) driven by repeated elements and novel gene families across ecological guilds.</title>
        <authorList>
            <consortium name="Lawrence Berkeley National Laboratory"/>
            <person name="Harder C.B."/>
            <person name="Miyauchi S."/>
            <person name="Viragh M."/>
            <person name="Kuo A."/>
            <person name="Thoen E."/>
            <person name="Andreopoulos B."/>
            <person name="Lu D."/>
            <person name="Skrede I."/>
            <person name="Drula E."/>
            <person name="Henrissat B."/>
            <person name="Morin E."/>
            <person name="Kohler A."/>
            <person name="Barry K."/>
            <person name="LaButti K."/>
            <person name="Morin E."/>
            <person name="Salamov A."/>
            <person name="Lipzen A."/>
            <person name="Mereny Z."/>
            <person name="Hegedus B."/>
            <person name="Baldrian P."/>
            <person name="Stursova M."/>
            <person name="Weitz H."/>
            <person name="Taylor A."/>
            <person name="Grigoriev I.V."/>
            <person name="Nagy L.G."/>
            <person name="Martin F."/>
            <person name="Kauserud H."/>
        </authorList>
    </citation>
    <scope>NUCLEOTIDE SEQUENCE</scope>
    <source>
        <strain evidence="2">9284</strain>
    </source>
</reference>
<proteinExistence type="predicted"/>
<dbReference type="Proteomes" id="UP001221142">
    <property type="component" value="Unassembled WGS sequence"/>
</dbReference>
<keyword evidence="3" id="KW-1185">Reference proteome</keyword>
<protein>
    <submittedName>
        <fullName evidence="2">Uncharacterized protein</fullName>
    </submittedName>
</protein>
<dbReference type="EMBL" id="JARKIF010000015">
    <property type="protein sequence ID" value="KAJ7622444.1"/>
    <property type="molecule type" value="Genomic_DNA"/>
</dbReference>
<evidence type="ECO:0000313" key="3">
    <source>
        <dbReference type="Proteomes" id="UP001221142"/>
    </source>
</evidence>
<dbReference type="AlphaFoldDB" id="A0AAD7BJ11"/>